<evidence type="ECO:0000313" key="1">
    <source>
        <dbReference type="EMBL" id="MBC3884103.1"/>
    </source>
</evidence>
<gene>
    <name evidence="1" type="ORF">H8K27_03065</name>
</gene>
<protein>
    <submittedName>
        <fullName evidence="1">Uncharacterized protein</fullName>
    </submittedName>
</protein>
<evidence type="ECO:0000313" key="2">
    <source>
        <dbReference type="Proteomes" id="UP000613113"/>
    </source>
</evidence>
<proteinExistence type="predicted"/>
<name>A0ABR6YJP7_9BURK</name>
<dbReference type="Proteomes" id="UP000613113">
    <property type="component" value="Unassembled WGS sequence"/>
</dbReference>
<comment type="caution">
    <text evidence="1">The sequence shown here is derived from an EMBL/GenBank/DDBJ whole genome shotgun (WGS) entry which is preliminary data.</text>
</comment>
<dbReference type="RefSeq" id="WP_186861718.1">
    <property type="nucleotide sequence ID" value="NZ_JACOGC010000001.1"/>
</dbReference>
<reference evidence="1 2" key="1">
    <citation type="submission" date="2020-08" db="EMBL/GenBank/DDBJ databases">
        <title>Novel species isolated from subtropical streams in China.</title>
        <authorList>
            <person name="Lu H."/>
        </authorList>
    </citation>
    <scope>NUCLEOTIDE SEQUENCE [LARGE SCALE GENOMIC DNA]</scope>
    <source>
        <strain evidence="1 2">FT31W</strain>
    </source>
</reference>
<keyword evidence="2" id="KW-1185">Reference proteome</keyword>
<dbReference type="EMBL" id="JACOGC010000001">
    <property type="protein sequence ID" value="MBC3884103.1"/>
    <property type="molecule type" value="Genomic_DNA"/>
</dbReference>
<accession>A0ABR6YJP7</accession>
<sequence length="117" mass="12932">MKIFRIANYILLLSFILSIGDWPFVDEILEEQAALQSMISTLDTAQADAESTRLKQESLVSHSSGSIYQSLTNFVDMPRHNLVVAVASERTAYFAEEPSFVSVTAIPAERPPPLSLS</sequence>
<organism evidence="1 2">
    <name type="scientific">Undibacterium griseum</name>
    <dbReference type="NCBI Taxonomy" id="2762295"/>
    <lineage>
        <taxon>Bacteria</taxon>
        <taxon>Pseudomonadati</taxon>
        <taxon>Pseudomonadota</taxon>
        <taxon>Betaproteobacteria</taxon>
        <taxon>Burkholderiales</taxon>
        <taxon>Oxalobacteraceae</taxon>
        <taxon>Undibacterium</taxon>
    </lineage>
</organism>